<evidence type="ECO:0000313" key="3">
    <source>
        <dbReference type="Proteomes" id="UP000625711"/>
    </source>
</evidence>
<evidence type="ECO:0000256" key="1">
    <source>
        <dbReference type="SAM" id="MobiDB-lite"/>
    </source>
</evidence>
<feature type="compositionally biased region" description="Polar residues" evidence="1">
    <location>
        <begin position="98"/>
        <end position="109"/>
    </location>
</feature>
<accession>A0A834IL76</accession>
<organism evidence="2 3">
    <name type="scientific">Rhynchophorus ferrugineus</name>
    <name type="common">Red palm weevil</name>
    <name type="synonym">Curculio ferrugineus</name>
    <dbReference type="NCBI Taxonomy" id="354439"/>
    <lineage>
        <taxon>Eukaryota</taxon>
        <taxon>Metazoa</taxon>
        <taxon>Ecdysozoa</taxon>
        <taxon>Arthropoda</taxon>
        <taxon>Hexapoda</taxon>
        <taxon>Insecta</taxon>
        <taxon>Pterygota</taxon>
        <taxon>Neoptera</taxon>
        <taxon>Endopterygota</taxon>
        <taxon>Coleoptera</taxon>
        <taxon>Polyphaga</taxon>
        <taxon>Cucujiformia</taxon>
        <taxon>Curculionidae</taxon>
        <taxon>Dryophthorinae</taxon>
        <taxon>Rhynchophorus</taxon>
    </lineage>
</organism>
<protein>
    <submittedName>
        <fullName evidence="2">Uncharacterized protein</fullName>
    </submittedName>
</protein>
<sequence length="109" mass="11487">MIIKAITSLGKNLPTLTFTPAPPVPNLTPRSPSSPATAALSLQLVHEQRRTLEKNCIPIFDLSVGIGSAGSNGPRPTKKHGFFAWGTATGGREAAMRPQNNQQGASVNQ</sequence>
<feature type="region of interest" description="Disordered" evidence="1">
    <location>
        <begin position="71"/>
        <end position="109"/>
    </location>
</feature>
<gene>
    <name evidence="2" type="ORF">GWI33_005801</name>
</gene>
<name>A0A834IL76_RHYFE</name>
<reference evidence="2" key="1">
    <citation type="submission" date="2020-08" db="EMBL/GenBank/DDBJ databases">
        <title>Genome sequencing and assembly of the red palm weevil Rhynchophorus ferrugineus.</title>
        <authorList>
            <person name="Dias G.B."/>
            <person name="Bergman C.M."/>
            <person name="Manee M."/>
        </authorList>
    </citation>
    <scope>NUCLEOTIDE SEQUENCE</scope>
    <source>
        <strain evidence="2">AA-2017</strain>
        <tissue evidence="2">Whole larva</tissue>
    </source>
</reference>
<dbReference type="AlphaFoldDB" id="A0A834IL76"/>
<dbReference type="Proteomes" id="UP000625711">
    <property type="component" value="Unassembled WGS sequence"/>
</dbReference>
<proteinExistence type="predicted"/>
<comment type="caution">
    <text evidence="2">The sequence shown here is derived from an EMBL/GenBank/DDBJ whole genome shotgun (WGS) entry which is preliminary data.</text>
</comment>
<dbReference type="EMBL" id="JAACXV010000289">
    <property type="protein sequence ID" value="KAF7280518.1"/>
    <property type="molecule type" value="Genomic_DNA"/>
</dbReference>
<evidence type="ECO:0000313" key="2">
    <source>
        <dbReference type="EMBL" id="KAF7280518.1"/>
    </source>
</evidence>
<keyword evidence="3" id="KW-1185">Reference proteome</keyword>